<evidence type="ECO:0000313" key="1">
    <source>
        <dbReference type="EMBL" id="PNV65868.1"/>
    </source>
</evidence>
<evidence type="ECO:0008006" key="3">
    <source>
        <dbReference type="Google" id="ProtNLM"/>
    </source>
</evidence>
<gene>
    <name evidence="1" type="ORF">C2L80_04170</name>
</gene>
<keyword evidence="2" id="KW-1185">Reference proteome</keyword>
<protein>
    <recommendedName>
        <fullName evidence="3">RloB domain-containing protein</fullName>
    </recommendedName>
</protein>
<dbReference type="InterPro" id="IPR025591">
    <property type="entry name" value="RloB"/>
</dbReference>
<dbReference type="EMBL" id="PPEL01000014">
    <property type="protein sequence ID" value="PNV65868.1"/>
    <property type="molecule type" value="Genomic_DNA"/>
</dbReference>
<evidence type="ECO:0000313" key="2">
    <source>
        <dbReference type="Proteomes" id="UP000236488"/>
    </source>
</evidence>
<organism evidence="1 2">
    <name type="scientific">Rubneribacter badeniensis</name>
    <dbReference type="NCBI Taxonomy" id="2070688"/>
    <lineage>
        <taxon>Bacteria</taxon>
        <taxon>Bacillati</taxon>
        <taxon>Actinomycetota</taxon>
        <taxon>Coriobacteriia</taxon>
        <taxon>Eggerthellales</taxon>
        <taxon>Eggerthellaceae</taxon>
        <taxon>Rubneribacter</taxon>
    </lineage>
</organism>
<name>A0A2K2U6N0_9ACTN</name>
<reference evidence="1 2" key="1">
    <citation type="journal article" date="2018" name="Int. J. Syst. Evol. Microbiol.">
        <title>Rubneribacter badeniensis gen. nov., sp. nov. and Enteroscipio rubneri gen. nov., sp. nov., new members of the Eggerthellaceae isolated from human faeces.</title>
        <authorList>
            <person name="Danylec N."/>
            <person name="Gobl A."/>
            <person name="Stoll D.A."/>
            <person name="Hetzer B."/>
            <person name="Kulling S.E."/>
            <person name="Huch M."/>
        </authorList>
    </citation>
    <scope>NUCLEOTIDE SEQUENCE [LARGE SCALE GENOMIC DNA]</scope>
    <source>
        <strain evidence="1 2">ResAG-85</strain>
    </source>
</reference>
<proteinExistence type="predicted"/>
<accession>A0A2K2U6N0</accession>
<dbReference type="RefSeq" id="WP_103262711.1">
    <property type="nucleotide sequence ID" value="NZ_PPEL01000014.1"/>
</dbReference>
<dbReference type="Pfam" id="PF13707">
    <property type="entry name" value="RloB"/>
    <property type="match status" value="1"/>
</dbReference>
<sequence>MARNRSKSEWRKPGRRQGYRVLAPERHLVVCEGEKTEPLYFEGMRDALKPEFRNRIHIVVKGTGLHTTDLLDYALRECRLSGGYDHVWLAYDRDDFDLQDFDSVVSECARNSDETTTYHPLWSNPCVEVWMLLHFGYTTAEMTSAEAIAKTDALFQKELRRRYKKNDMSLFADLSSRLANAEANANRLVKWHENQGALRPSQMNPCTQLNEITQTLREYIEV</sequence>
<comment type="caution">
    <text evidence="1">The sequence shown here is derived from an EMBL/GenBank/DDBJ whole genome shotgun (WGS) entry which is preliminary data.</text>
</comment>
<dbReference type="Proteomes" id="UP000236488">
    <property type="component" value="Unassembled WGS sequence"/>
</dbReference>
<dbReference type="AlphaFoldDB" id="A0A2K2U6N0"/>